<dbReference type="InterPro" id="IPR009898">
    <property type="entry name" value="DUF1440"/>
</dbReference>
<dbReference type="Pfam" id="PF07274">
    <property type="entry name" value="DUF1440"/>
    <property type="match status" value="1"/>
</dbReference>
<organism evidence="2 3">
    <name type="scientific">Providencia rettgeri</name>
    <dbReference type="NCBI Taxonomy" id="587"/>
    <lineage>
        <taxon>Bacteria</taxon>
        <taxon>Pseudomonadati</taxon>
        <taxon>Pseudomonadota</taxon>
        <taxon>Gammaproteobacteria</taxon>
        <taxon>Enterobacterales</taxon>
        <taxon>Morganellaceae</taxon>
        <taxon>Providencia</taxon>
    </lineage>
</organism>
<keyword evidence="1" id="KW-1133">Transmembrane helix</keyword>
<evidence type="ECO:0000256" key="1">
    <source>
        <dbReference type="SAM" id="Phobius"/>
    </source>
</evidence>
<feature type="transmembrane region" description="Helical" evidence="1">
    <location>
        <begin position="165"/>
        <end position="182"/>
    </location>
</feature>
<name>A0AAE2ZGC9_PRORE</name>
<feature type="transmembrane region" description="Helical" evidence="1">
    <location>
        <begin position="98"/>
        <end position="120"/>
    </location>
</feature>
<protein>
    <submittedName>
        <fullName evidence="2">DUF1440 domain-containing protein</fullName>
    </submittedName>
</protein>
<gene>
    <name evidence="2" type="ORF">KYI77_13735</name>
</gene>
<feature type="transmembrane region" description="Helical" evidence="1">
    <location>
        <begin position="35"/>
        <end position="56"/>
    </location>
</feature>
<comment type="caution">
    <text evidence="2">The sequence shown here is derived from an EMBL/GenBank/DDBJ whole genome shotgun (WGS) entry which is preliminary data.</text>
</comment>
<sequence>MSQSQSHPSSPTENGKIHALWSSLWRRTDPLRRHYGVALWVGVLGGIVSAFVKWGAEVPFPPRTFSGGRDEFNPPYLFLRDYLGIDPTATVYTFSEHIINPVMVTHIVFSLVFAIGYCLVAEVFPKIKMWQGVMAGLLVTVAVHGISFPLLGLTPPLSQLPVEEYVSEIFGHIVWFWSIEIIRRDMRNRITHEPDPEVPLSQPFR</sequence>
<accession>A0AAE2ZGC9</accession>
<keyword evidence="1" id="KW-0812">Transmembrane</keyword>
<dbReference type="EMBL" id="JAHWLI010000044">
    <property type="protein sequence ID" value="MBW3117515.1"/>
    <property type="molecule type" value="Genomic_DNA"/>
</dbReference>
<keyword evidence="1" id="KW-0472">Membrane</keyword>
<dbReference type="RefSeq" id="WP_165879475.1">
    <property type="nucleotide sequence ID" value="NZ_JAAOIA010000007.1"/>
</dbReference>
<dbReference type="AlphaFoldDB" id="A0AAE2ZGC9"/>
<feature type="transmembrane region" description="Helical" evidence="1">
    <location>
        <begin position="132"/>
        <end position="153"/>
    </location>
</feature>
<proteinExistence type="predicted"/>
<evidence type="ECO:0000313" key="2">
    <source>
        <dbReference type="EMBL" id="MBW3117515.1"/>
    </source>
</evidence>
<reference evidence="2" key="1">
    <citation type="submission" date="2021-07" db="EMBL/GenBank/DDBJ databases">
        <authorList>
            <person name="Stanton E."/>
        </authorList>
    </citation>
    <scope>NUCLEOTIDE SEQUENCE</scope>
    <source>
        <strain evidence="2">2021EL-01139</strain>
    </source>
</reference>
<dbReference type="Proteomes" id="UP001155882">
    <property type="component" value="Unassembled WGS sequence"/>
</dbReference>
<evidence type="ECO:0000313" key="3">
    <source>
        <dbReference type="Proteomes" id="UP001155882"/>
    </source>
</evidence>